<sequence>MELLHESGYIIAERYRIIETLGQGGIGTTYQAEDLQNSQRVALKALSLKGMSDWKMTELFEREARVLSVLNHPGIPKYIDYFQVDTESDHGFYIAQQLAPGKSLAVLVEAGWHANEAEVRYIAIQILEILVYLHKQTPPVIHRDIKPQNIIRDDKGQVFLVDFGAVQDTYQSTFARSSTVVGTFGYMAPEQFRGQAVPTTDLYGLGATLLFLLTHRSPADLPQDRLKIDFRSRVQISGDFADFLEKLLEPDVEDRFVSAKEALDVLRGKRNLAGKSGAGLSWKTLLGVGFAGIVGFLVLNSFKYTILKSIGIKPEMCEPIRNSQTDFVRSYLNQGGDANNIDPHFNNSLLNCALKYNKKDIVELLIAKGADVNAKTNWGHPLHNVHSKEIAELLIDKGADINTKNNQGQTPLHNVHSREIAELLIAKGADVNAKDHQGQTPLSSLSQQYNSNNNKEIAELLIAKGADVNTKNNQGQTPLHQLLQYNSNNSNNKKEIAELLIAKGADVNTKNNQGQTPLHLWLQQYNSNNNKEIAELLIAKGADINAKNNQGQTPLHLWLQQYNSNNNKEIAELLIAKGADINAKTNGSQTLVQKAFENRNFSAVVYLIEKGAQLSNEDIKAKNNQGDTLLHQAGLDGSKKVVQLLLGKGADVNAKDDRDATPLHWAAWYGRKEVVELLLGKGADVNAKDNKGSTPLQIAISLKEIKRYNNEYKQTIKLLIAKGAEINIKDILGYERTPLHLAAMANWPDVAEMLISKKAKINVKNVYGRTPLHNAASNSSKDVVEVLLAKGKDLQVNSRDNNGFTPLGLAEANNRLDIVELLKSHGGIE</sequence>
<protein>
    <submittedName>
        <fullName evidence="5">Ankyrin repeat domain-containing protein</fullName>
    </submittedName>
</protein>
<feature type="repeat" description="ANK" evidence="3">
    <location>
        <begin position="625"/>
        <end position="657"/>
    </location>
</feature>
<reference evidence="5 6" key="1">
    <citation type="journal article" date="2020" name="ISME J.">
        <title>Comparative genomics reveals insights into cyanobacterial evolution and habitat adaptation.</title>
        <authorList>
            <person name="Chen M.Y."/>
            <person name="Teng W.K."/>
            <person name="Zhao L."/>
            <person name="Hu C.X."/>
            <person name="Zhou Y.K."/>
            <person name="Han B.P."/>
            <person name="Song L.R."/>
            <person name="Shu W.S."/>
        </authorList>
    </citation>
    <scope>NUCLEOTIDE SEQUENCE [LARGE SCALE GENOMIC DNA]</scope>
    <source>
        <strain evidence="5 6">FACHB-196</strain>
    </source>
</reference>
<feature type="repeat" description="ANK" evidence="3">
    <location>
        <begin position="734"/>
        <end position="766"/>
    </location>
</feature>
<dbReference type="PROSITE" id="PS50011">
    <property type="entry name" value="PROTEIN_KINASE_DOM"/>
    <property type="match status" value="1"/>
</dbReference>
<evidence type="ECO:0000256" key="3">
    <source>
        <dbReference type="PROSITE-ProRule" id="PRU00023"/>
    </source>
</evidence>
<dbReference type="PROSITE" id="PS50297">
    <property type="entry name" value="ANK_REP_REGION"/>
    <property type="match status" value="10"/>
</dbReference>
<dbReference type="RefSeq" id="WP_190714587.1">
    <property type="nucleotide sequence ID" value="NZ_JACJST010000009.1"/>
</dbReference>
<organism evidence="5 6">
    <name type="scientific">Anabaena lutea FACHB-196</name>
    <dbReference type="NCBI Taxonomy" id="2692881"/>
    <lineage>
        <taxon>Bacteria</taxon>
        <taxon>Bacillati</taxon>
        <taxon>Cyanobacteriota</taxon>
        <taxon>Cyanophyceae</taxon>
        <taxon>Nostocales</taxon>
        <taxon>Nostocaceae</taxon>
        <taxon>Anabaena</taxon>
    </lineage>
</organism>
<dbReference type="SUPFAM" id="SSF56112">
    <property type="entry name" value="Protein kinase-like (PK-like)"/>
    <property type="match status" value="1"/>
</dbReference>
<dbReference type="SMART" id="SM00220">
    <property type="entry name" value="S_TKc"/>
    <property type="match status" value="1"/>
</dbReference>
<feature type="repeat" description="ANK" evidence="3">
    <location>
        <begin position="767"/>
        <end position="799"/>
    </location>
</feature>
<dbReference type="PROSITE" id="PS50088">
    <property type="entry name" value="ANK_REPEAT"/>
    <property type="match status" value="10"/>
</dbReference>
<dbReference type="Gene3D" id="3.30.200.20">
    <property type="entry name" value="Phosphorylase Kinase, domain 1"/>
    <property type="match status" value="1"/>
</dbReference>
<dbReference type="InterPro" id="IPR011009">
    <property type="entry name" value="Kinase-like_dom_sf"/>
</dbReference>
<dbReference type="InterPro" id="IPR036770">
    <property type="entry name" value="Ankyrin_rpt-contain_sf"/>
</dbReference>
<evidence type="ECO:0000259" key="4">
    <source>
        <dbReference type="PROSITE" id="PS50011"/>
    </source>
</evidence>
<dbReference type="SMART" id="SM00248">
    <property type="entry name" value="ANK"/>
    <property type="match status" value="13"/>
</dbReference>
<gene>
    <name evidence="5" type="ORF">H6G59_11625</name>
</gene>
<dbReference type="InterPro" id="IPR000719">
    <property type="entry name" value="Prot_kinase_dom"/>
</dbReference>
<keyword evidence="2 3" id="KW-0040">ANK repeat</keyword>
<feature type="repeat" description="ANK" evidence="3">
    <location>
        <begin position="691"/>
        <end position="731"/>
    </location>
</feature>
<proteinExistence type="predicted"/>
<evidence type="ECO:0000313" key="6">
    <source>
        <dbReference type="Proteomes" id="UP000640531"/>
    </source>
</evidence>
<evidence type="ECO:0000313" key="5">
    <source>
        <dbReference type="EMBL" id="MBD2568541.1"/>
    </source>
</evidence>
<accession>A0ABR8FIL7</accession>
<dbReference type="PRINTS" id="PR01415">
    <property type="entry name" value="ANKYRIN"/>
</dbReference>
<dbReference type="Pfam" id="PF00069">
    <property type="entry name" value="Pkinase"/>
    <property type="match status" value="1"/>
</dbReference>
<dbReference type="Pfam" id="PF12796">
    <property type="entry name" value="Ank_2"/>
    <property type="match status" value="4"/>
</dbReference>
<comment type="caution">
    <text evidence="5">The sequence shown here is derived from an EMBL/GenBank/DDBJ whole genome shotgun (WGS) entry which is preliminary data.</text>
</comment>
<dbReference type="Proteomes" id="UP000640531">
    <property type="component" value="Unassembled WGS sequence"/>
</dbReference>
<dbReference type="PANTHER" id="PTHR24124:SF14">
    <property type="entry name" value="CHROMOSOME UNDETERMINED SCAFFOLD_25, WHOLE GENOME SHOTGUN SEQUENCE"/>
    <property type="match status" value="1"/>
</dbReference>
<dbReference type="PANTHER" id="PTHR24124">
    <property type="entry name" value="ANKYRIN REPEAT FAMILY A"/>
    <property type="match status" value="1"/>
</dbReference>
<feature type="repeat" description="ANK" evidence="3">
    <location>
        <begin position="345"/>
        <end position="377"/>
    </location>
</feature>
<keyword evidence="6" id="KW-1185">Reference proteome</keyword>
<feature type="domain" description="Protein kinase" evidence="4">
    <location>
        <begin position="15"/>
        <end position="266"/>
    </location>
</feature>
<evidence type="ECO:0000256" key="2">
    <source>
        <dbReference type="ARBA" id="ARBA00023043"/>
    </source>
</evidence>
<dbReference type="CDD" id="cd14014">
    <property type="entry name" value="STKc_PknB_like"/>
    <property type="match status" value="1"/>
</dbReference>
<dbReference type="SUPFAM" id="SSF48403">
    <property type="entry name" value="Ankyrin repeat"/>
    <property type="match status" value="2"/>
</dbReference>
<name>A0ABR8FIL7_9NOST</name>
<feature type="repeat" description="ANK" evidence="3">
    <location>
        <begin position="658"/>
        <end position="690"/>
    </location>
</feature>
<dbReference type="Pfam" id="PF00023">
    <property type="entry name" value="Ank"/>
    <property type="match status" value="1"/>
</dbReference>
<dbReference type="Gene3D" id="1.25.40.20">
    <property type="entry name" value="Ankyrin repeat-containing domain"/>
    <property type="match status" value="7"/>
</dbReference>
<evidence type="ECO:0000256" key="1">
    <source>
        <dbReference type="ARBA" id="ARBA00022737"/>
    </source>
</evidence>
<feature type="repeat" description="ANK" evidence="3">
    <location>
        <begin position="474"/>
        <end position="512"/>
    </location>
</feature>
<feature type="repeat" description="ANK" evidence="3">
    <location>
        <begin position="437"/>
        <end position="473"/>
    </location>
</feature>
<dbReference type="Gene3D" id="1.10.510.10">
    <property type="entry name" value="Transferase(Phosphotransferase) domain 1"/>
    <property type="match status" value="1"/>
</dbReference>
<feature type="repeat" description="ANK" evidence="3">
    <location>
        <begin position="550"/>
        <end position="586"/>
    </location>
</feature>
<feature type="repeat" description="ANK" evidence="3">
    <location>
        <begin position="513"/>
        <end position="549"/>
    </location>
</feature>
<dbReference type="InterPro" id="IPR002110">
    <property type="entry name" value="Ankyrin_rpt"/>
</dbReference>
<keyword evidence="1" id="KW-0677">Repeat</keyword>
<dbReference type="EMBL" id="JACJST010000009">
    <property type="protein sequence ID" value="MBD2568541.1"/>
    <property type="molecule type" value="Genomic_DNA"/>
</dbReference>